<feature type="compositionally biased region" description="Acidic residues" evidence="4">
    <location>
        <begin position="160"/>
        <end position="174"/>
    </location>
</feature>
<evidence type="ECO:0008006" key="7">
    <source>
        <dbReference type="Google" id="ProtNLM"/>
    </source>
</evidence>
<dbReference type="Gene3D" id="1.25.40.10">
    <property type="entry name" value="Tetratricopeptide repeat domain"/>
    <property type="match status" value="1"/>
</dbReference>
<evidence type="ECO:0000256" key="4">
    <source>
        <dbReference type="SAM" id="MobiDB-lite"/>
    </source>
</evidence>
<accession>A0A4P9YHU2</accession>
<keyword evidence="2" id="KW-0802">TPR repeat</keyword>
<dbReference type="PANTHER" id="PTHR15081:SF1">
    <property type="entry name" value="NUCLEAR AUTOANTIGENIC SPERM PROTEIN"/>
    <property type="match status" value="1"/>
</dbReference>
<evidence type="ECO:0000313" key="6">
    <source>
        <dbReference type="Proteomes" id="UP000281549"/>
    </source>
</evidence>
<evidence type="ECO:0000256" key="3">
    <source>
        <dbReference type="SAM" id="Coils"/>
    </source>
</evidence>
<dbReference type="GO" id="GO:0005654">
    <property type="term" value="C:nucleoplasm"/>
    <property type="evidence" value="ECO:0007669"/>
    <property type="project" value="TreeGrafter"/>
</dbReference>
<feature type="compositionally biased region" description="Polar residues" evidence="4">
    <location>
        <begin position="359"/>
        <end position="369"/>
    </location>
</feature>
<dbReference type="EMBL" id="ML005288">
    <property type="protein sequence ID" value="RKP19136.1"/>
    <property type="molecule type" value="Genomic_DNA"/>
</dbReference>
<evidence type="ECO:0000256" key="2">
    <source>
        <dbReference type="ARBA" id="ARBA00022803"/>
    </source>
</evidence>
<dbReference type="InterPro" id="IPR011990">
    <property type="entry name" value="TPR-like_helical_dom_sf"/>
</dbReference>
<dbReference type="GO" id="GO:0006335">
    <property type="term" value="P:DNA replication-dependent chromatin assembly"/>
    <property type="evidence" value="ECO:0007669"/>
    <property type="project" value="TreeGrafter"/>
</dbReference>
<dbReference type="InterPro" id="IPR051730">
    <property type="entry name" value="NASP-like"/>
</dbReference>
<keyword evidence="3" id="KW-0175">Coiled coil</keyword>
<feature type="compositionally biased region" description="Basic and acidic residues" evidence="4">
    <location>
        <begin position="377"/>
        <end position="403"/>
    </location>
</feature>
<dbReference type="Proteomes" id="UP000281549">
    <property type="component" value="Unassembled WGS sequence"/>
</dbReference>
<dbReference type="GO" id="GO:0034080">
    <property type="term" value="P:CENP-A containing chromatin assembly"/>
    <property type="evidence" value="ECO:0007669"/>
    <property type="project" value="TreeGrafter"/>
</dbReference>
<feature type="region of interest" description="Disordered" evidence="4">
    <location>
        <begin position="359"/>
        <end position="403"/>
    </location>
</feature>
<feature type="region of interest" description="Disordered" evidence="4">
    <location>
        <begin position="125"/>
        <end position="174"/>
    </location>
</feature>
<proteinExistence type="predicted"/>
<dbReference type="PANTHER" id="PTHR15081">
    <property type="entry name" value="NUCLEAR AUTOANTIGENIC SPERM PROTEIN NASP -RELATED"/>
    <property type="match status" value="1"/>
</dbReference>
<gene>
    <name evidence="5" type="ORF">ROZALSC1DRAFT_29230</name>
</gene>
<feature type="compositionally biased region" description="Basic and acidic residues" evidence="4">
    <location>
        <begin position="127"/>
        <end position="159"/>
    </location>
</feature>
<feature type="coiled-coil region" evidence="3">
    <location>
        <begin position="275"/>
        <end position="353"/>
    </location>
</feature>
<dbReference type="SUPFAM" id="SSF48452">
    <property type="entry name" value="TPR-like"/>
    <property type="match status" value="1"/>
</dbReference>
<protein>
    <recommendedName>
        <fullName evidence="7">Tetratricopeptide SHNi-TPR domain-containing protein</fullName>
    </recommendedName>
</protein>
<reference evidence="6" key="1">
    <citation type="journal article" date="2018" name="Nat. Microbiol.">
        <title>Leveraging single-cell genomics to expand the fungal tree of life.</title>
        <authorList>
            <person name="Ahrendt S.R."/>
            <person name="Quandt C.A."/>
            <person name="Ciobanu D."/>
            <person name="Clum A."/>
            <person name="Salamov A."/>
            <person name="Andreopoulos B."/>
            <person name="Cheng J.F."/>
            <person name="Woyke T."/>
            <person name="Pelin A."/>
            <person name="Henrissat B."/>
            <person name="Reynolds N.K."/>
            <person name="Benny G.L."/>
            <person name="Smith M.E."/>
            <person name="James T.Y."/>
            <person name="Grigoriev I.V."/>
        </authorList>
    </citation>
    <scope>NUCLEOTIDE SEQUENCE [LARGE SCALE GENOMIC DNA]</scope>
    <source>
        <strain evidence="6">CSF55</strain>
    </source>
</reference>
<keyword evidence="1" id="KW-0677">Repeat</keyword>
<sequence length="403" mass="46011">MLRTLAGKNPCTTMTSENVKASEEGADTVINVKDVSTVVKNQEETVSVEEKSFLELARDFLKTGETEKYGQLAPECVEVYYEYGMALLKYAIENSALLNEDFKEAAGQDKLIEAVAKVIDFEDERTEENVNQKQEEKGTSEDNEKVDQEPEIEGSKEGEEVQEGEDEQNIEEPADDFHLAWEVLDVARVILEKMEGDENKLKLADVHAALGEISIENGNQFYAFLIENFKQAEEDFSNAIKLKESIQKDVEREIAELYFKKALALEYDNNFNEAIENMKVALEKLTKRKEEFSKKKNELENSKGKEKATEENLDLDSINREIQDLEILFPDLEAKIEDLKSSLEQANSKLKEETFPKISNNQIPINDLSNLIKKKPKNDESVKRKENEEPTESNESKKTKIEQ</sequence>
<dbReference type="GO" id="GO:0042393">
    <property type="term" value="F:histone binding"/>
    <property type="evidence" value="ECO:0007669"/>
    <property type="project" value="TreeGrafter"/>
</dbReference>
<evidence type="ECO:0000256" key="1">
    <source>
        <dbReference type="ARBA" id="ARBA00022737"/>
    </source>
</evidence>
<dbReference type="AlphaFoldDB" id="A0A4P9YHU2"/>
<organism evidence="5 6">
    <name type="scientific">Rozella allomycis (strain CSF55)</name>
    <dbReference type="NCBI Taxonomy" id="988480"/>
    <lineage>
        <taxon>Eukaryota</taxon>
        <taxon>Fungi</taxon>
        <taxon>Fungi incertae sedis</taxon>
        <taxon>Cryptomycota</taxon>
        <taxon>Cryptomycota incertae sedis</taxon>
        <taxon>Rozella</taxon>
    </lineage>
</organism>
<evidence type="ECO:0000313" key="5">
    <source>
        <dbReference type="EMBL" id="RKP19136.1"/>
    </source>
</evidence>
<name>A0A4P9YHU2_ROZAC</name>